<sequence length="440" mass="48017">MPASVKSPRFTSLVQHKVKHTSWQDADFHADDFGLDLADLSSMTGFLMNEVPDSSGHFYPPWANDPVPLVKDEPSSFMMPEPAPARPSRQQQPQQPQQQQQQAPAAPVADPALDDVIMGGTSARPSTSIAASGSSAGSRLAKAPGTTAVTGGTGGTGGTTLRKTAAGGVTRRRASSKEEQAKKRRERNRVLARRTRLRKKFFFQSLQQQVARLQRENERLKNIVTTRCPGSSEDILVSCAASKTPSMVADRTRQATALLDQSGFLLVKALQSSQPSFCVTDPQMPDNPIVYASDSFIELTGYDRSQVLGRNCRFLQGPDTDPDAVAKIRKGIEEGSDTSVYLRQYKADGTVFWNHVFVAALRNSEHKIINYVGIQHPLDKEPSAEVVACINNGEERLQSAQQEEEEEERQAGWGGQWNEGGNGNEDLAALDFMASGWGTD</sequence>
<dbReference type="NCBIfam" id="TIGR00229">
    <property type="entry name" value="sensory_box"/>
    <property type="match status" value="1"/>
</dbReference>
<feature type="domain" description="PAS" evidence="5">
    <location>
        <begin position="262"/>
        <end position="335"/>
    </location>
</feature>
<feature type="compositionally biased region" description="Low complexity" evidence="4">
    <location>
        <begin position="86"/>
        <end position="111"/>
    </location>
</feature>
<dbReference type="PANTHER" id="PTHR47429">
    <property type="entry name" value="PROTEIN TWIN LOV 1"/>
    <property type="match status" value="1"/>
</dbReference>
<evidence type="ECO:0000313" key="7">
    <source>
        <dbReference type="EMBL" id="AML78388.1"/>
    </source>
</evidence>
<feature type="region of interest" description="Disordered" evidence="4">
    <location>
        <begin position="69"/>
        <end position="186"/>
    </location>
</feature>
<evidence type="ECO:0000259" key="5">
    <source>
        <dbReference type="PROSITE" id="PS50112"/>
    </source>
</evidence>
<feature type="compositionally biased region" description="Gly residues" evidence="4">
    <location>
        <begin position="412"/>
        <end position="423"/>
    </location>
</feature>
<dbReference type="CDD" id="cd00130">
    <property type="entry name" value="PAS"/>
    <property type="match status" value="1"/>
</dbReference>
<dbReference type="InterPro" id="IPR035965">
    <property type="entry name" value="PAS-like_dom_sf"/>
</dbReference>
<dbReference type="InterPro" id="IPR046347">
    <property type="entry name" value="bZIP_sf"/>
</dbReference>
<dbReference type="Pfam" id="PF07716">
    <property type="entry name" value="bZIP_2"/>
    <property type="match status" value="1"/>
</dbReference>
<keyword evidence="2" id="KW-0288">FMN</keyword>
<keyword evidence="3" id="KW-0157">Chromophore</keyword>
<dbReference type="SUPFAM" id="SSF55785">
    <property type="entry name" value="PYP-like sensor domain (PAS domain)"/>
    <property type="match status" value="1"/>
</dbReference>
<feature type="domain" description="BZIP" evidence="6">
    <location>
        <begin position="178"/>
        <end position="222"/>
    </location>
</feature>
<dbReference type="Gene3D" id="3.30.450.20">
    <property type="entry name" value="PAS domain"/>
    <property type="match status" value="1"/>
</dbReference>
<dbReference type="SMART" id="SM00086">
    <property type="entry name" value="PAC"/>
    <property type="match status" value="1"/>
</dbReference>
<evidence type="ECO:0000256" key="3">
    <source>
        <dbReference type="ARBA" id="ARBA00022991"/>
    </source>
</evidence>
<dbReference type="Gene3D" id="1.20.5.170">
    <property type="match status" value="1"/>
</dbReference>
<dbReference type="SUPFAM" id="SSF57959">
    <property type="entry name" value="Leucine zipper domain"/>
    <property type="match status" value="1"/>
</dbReference>
<feature type="compositionally biased region" description="Low complexity" evidence="4">
    <location>
        <begin position="126"/>
        <end position="150"/>
    </location>
</feature>
<dbReference type="GO" id="GO:0003700">
    <property type="term" value="F:DNA-binding transcription factor activity"/>
    <property type="evidence" value="ECO:0007669"/>
    <property type="project" value="InterPro"/>
</dbReference>
<protein>
    <submittedName>
        <fullName evidence="7">Putative LOV domain-containing protein</fullName>
    </submittedName>
</protein>
<proteinExistence type="evidence at transcript level"/>
<dbReference type="InterPro" id="IPR000014">
    <property type="entry name" value="PAS"/>
</dbReference>
<dbReference type="PANTHER" id="PTHR47429:SF2">
    <property type="entry name" value="PROTEIN TWIN LOV 1"/>
    <property type="match status" value="1"/>
</dbReference>
<dbReference type="PROSITE" id="PS50217">
    <property type="entry name" value="BZIP"/>
    <property type="match status" value="1"/>
</dbReference>
<evidence type="ECO:0000256" key="4">
    <source>
        <dbReference type="SAM" id="MobiDB-lite"/>
    </source>
</evidence>
<dbReference type="EMBL" id="KU700648">
    <property type="protein sequence ID" value="AML78388.1"/>
    <property type="molecule type" value="mRNA"/>
</dbReference>
<dbReference type="Pfam" id="PF13426">
    <property type="entry name" value="PAS_9"/>
    <property type="match status" value="1"/>
</dbReference>
<reference evidence="7" key="1">
    <citation type="journal article" date="2016" name="Proc. Natl. Acad. Sci. U.S.A.">
        <title>Functional and topological diversity of LOV domain photoreceptors.</title>
        <authorList>
            <person name="Glantz S.T."/>
            <person name="Carpenter E.J."/>
            <person name="Melkonian M."/>
            <person name="Gardner K.H."/>
            <person name="Boyden E.S."/>
            <person name="Wong G.K."/>
            <person name="Chow B.Y."/>
        </authorList>
    </citation>
    <scope>NUCLEOTIDE SEQUENCE</scope>
    <source>
        <strain evidence="7">QLMZ_2014834</strain>
    </source>
</reference>
<evidence type="ECO:0000259" key="6">
    <source>
        <dbReference type="PROSITE" id="PS50217"/>
    </source>
</evidence>
<keyword evidence="1" id="KW-0285">Flavoprotein</keyword>
<accession>A0A126X141</accession>
<evidence type="ECO:0000256" key="2">
    <source>
        <dbReference type="ARBA" id="ARBA00022643"/>
    </source>
</evidence>
<dbReference type="SMART" id="SM00338">
    <property type="entry name" value="BRLZ"/>
    <property type="match status" value="1"/>
</dbReference>
<dbReference type="InterPro" id="IPR004827">
    <property type="entry name" value="bZIP"/>
</dbReference>
<feature type="compositionally biased region" description="Low complexity" evidence="4">
    <location>
        <begin position="159"/>
        <end position="168"/>
    </location>
</feature>
<evidence type="ECO:0000256" key="1">
    <source>
        <dbReference type="ARBA" id="ARBA00022630"/>
    </source>
</evidence>
<dbReference type="PROSITE" id="PS50112">
    <property type="entry name" value="PAS"/>
    <property type="match status" value="1"/>
</dbReference>
<name>A0A126X141_9PHAE</name>
<dbReference type="CDD" id="cd14809">
    <property type="entry name" value="bZIP_AUREO-like"/>
    <property type="match status" value="1"/>
</dbReference>
<dbReference type="InterPro" id="IPR001610">
    <property type="entry name" value="PAC"/>
</dbReference>
<dbReference type="AlphaFoldDB" id="A0A126X141"/>
<organism evidence="7">
    <name type="scientific">Colpomenia sinuosa</name>
    <dbReference type="NCBI Taxonomy" id="87236"/>
    <lineage>
        <taxon>Eukaryota</taxon>
        <taxon>Sar</taxon>
        <taxon>Stramenopiles</taxon>
        <taxon>Ochrophyta</taxon>
        <taxon>PX clade</taxon>
        <taxon>Phaeophyceae</taxon>
        <taxon>Ectocarpales</taxon>
        <taxon>Scytosiphonaceae</taxon>
        <taxon>Colpomenia</taxon>
    </lineage>
</organism>
<feature type="region of interest" description="Disordered" evidence="4">
    <location>
        <begin position="397"/>
        <end position="425"/>
    </location>
</feature>
<dbReference type="GO" id="GO:0005634">
    <property type="term" value="C:nucleus"/>
    <property type="evidence" value="ECO:0007669"/>
    <property type="project" value="TreeGrafter"/>
</dbReference>